<reference evidence="5" key="2">
    <citation type="submission" date="2023-05" db="EMBL/GenBank/DDBJ databases">
        <authorList>
            <consortium name="Lawrence Berkeley National Laboratory"/>
            <person name="Steindorff A."/>
            <person name="Hensen N."/>
            <person name="Bonometti L."/>
            <person name="Westerberg I."/>
            <person name="Brannstrom I.O."/>
            <person name="Guillou S."/>
            <person name="Cros-Aarteil S."/>
            <person name="Calhoun S."/>
            <person name="Haridas S."/>
            <person name="Kuo A."/>
            <person name="Mondo S."/>
            <person name="Pangilinan J."/>
            <person name="Riley R."/>
            <person name="Labutti K."/>
            <person name="Andreopoulos B."/>
            <person name="Lipzen A."/>
            <person name="Chen C."/>
            <person name="Yanf M."/>
            <person name="Daum C."/>
            <person name="Ng V."/>
            <person name="Clum A."/>
            <person name="Ohm R."/>
            <person name="Martin F."/>
            <person name="Silar P."/>
            <person name="Natvig D."/>
            <person name="Lalanne C."/>
            <person name="Gautier V."/>
            <person name="Ament-Velasquez S.L."/>
            <person name="Kruys A."/>
            <person name="Hutchinson M.I."/>
            <person name="Powell A.J."/>
            <person name="Barry K."/>
            <person name="Miller A.N."/>
            <person name="Grigoriev I.V."/>
            <person name="Debuchy R."/>
            <person name="Gladieux P."/>
            <person name="Thoren M.H."/>
            <person name="Johannesson H."/>
        </authorList>
    </citation>
    <scope>NUCLEOTIDE SEQUENCE</scope>
    <source>
        <strain evidence="5">CBS 315.58</strain>
    </source>
</reference>
<dbReference type="EMBL" id="MU863901">
    <property type="protein sequence ID" value="KAK4202044.1"/>
    <property type="molecule type" value="Genomic_DNA"/>
</dbReference>
<dbReference type="PANTHER" id="PTHR13878:SF97">
    <property type="entry name" value="ISOAMYL ALCOHOL OXIDASE"/>
    <property type="match status" value="1"/>
</dbReference>
<evidence type="ECO:0000259" key="4">
    <source>
        <dbReference type="PROSITE" id="PS51387"/>
    </source>
</evidence>
<sequence length="608" mass="65789">MKGGVIVGVLCSALLYAVEAACAPNSDAITKVPGFKPNKWVARTWEGSKYACKCHPGDYCWPKQNHWDNLNRTVGGNLRVNLPPGAPCYNQFQGPLGNLNTYDAAKCAAVTAGFPDEQFQIELPTAGLWTYFTNDTCRPTTDPTGSCTLGHYPVLYITAKTVAHIQAGINFARNNNLRLVIRNTGHDFLGRSVGWGSLVINTHSFKSISTTNSWNGPGYNGPAITVGAGVQAFEALARLNSLSPPRIMVTGECATVGVAGGLVQGGGHGPLTNFYGFLADTAVQFKVITADGKIQTANANTNSDLFWALKGGGPAAFAVITEVTYKTFADTPSAGINLDINPSTNSDPTLYWEAVRKFHSYSTHFVDNGLYVYYEVGPVPNTLHVHPIVGVNKTLAQLQVAVKPLFDDLDALGVGYTTSSEKYGTFYDLYNAMFEIEMAGNSALTGGWTLGRQDVVNNHTAIIDAFKTVINAGSFIVGHMWSAGHRLPQSEWAKSAINPRFRNVVDKLITIVPVSGDAPLAAKAEAQNRLTNVVDGSLRAAAPNGASYINEADPFQPDWQNAFWGTNYQRLLQIRRKYDPEGVFYAVSTPGTERWEQIETGTRLCVKL</sequence>
<dbReference type="PANTHER" id="PTHR13878">
    <property type="entry name" value="GULONOLACTONE OXIDASE"/>
    <property type="match status" value="1"/>
</dbReference>
<dbReference type="Pfam" id="PF08031">
    <property type="entry name" value="BBE"/>
    <property type="match status" value="1"/>
</dbReference>
<evidence type="ECO:0000313" key="6">
    <source>
        <dbReference type="Proteomes" id="UP001303160"/>
    </source>
</evidence>
<reference evidence="5" key="1">
    <citation type="journal article" date="2023" name="Mol. Phylogenet. Evol.">
        <title>Genome-scale phylogeny and comparative genomics of the fungal order Sordariales.</title>
        <authorList>
            <person name="Hensen N."/>
            <person name="Bonometti L."/>
            <person name="Westerberg I."/>
            <person name="Brannstrom I.O."/>
            <person name="Guillou S."/>
            <person name="Cros-Aarteil S."/>
            <person name="Calhoun S."/>
            <person name="Haridas S."/>
            <person name="Kuo A."/>
            <person name="Mondo S."/>
            <person name="Pangilinan J."/>
            <person name="Riley R."/>
            <person name="LaButti K."/>
            <person name="Andreopoulos B."/>
            <person name="Lipzen A."/>
            <person name="Chen C."/>
            <person name="Yan M."/>
            <person name="Daum C."/>
            <person name="Ng V."/>
            <person name="Clum A."/>
            <person name="Steindorff A."/>
            <person name="Ohm R.A."/>
            <person name="Martin F."/>
            <person name="Silar P."/>
            <person name="Natvig D.O."/>
            <person name="Lalanne C."/>
            <person name="Gautier V."/>
            <person name="Ament-Velasquez S.L."/>
            <person name="Kruys A."/>
            <person name="Hutchinson M.I."/>
            <person name="Powell A.J."/>
            <person name="Barry K."/>
            <person name="Miller A.N."/>
            <person name="Grigoriev I.V."/>
            <person name="Debuchy R."/>
            <person name="Gladieux P."/>
            <person name="Hiltunen Thoren M."/>
            <person name="Johannesson H."/>
        </authorList>
    </citation>
    <scope>NUCLEOTIDE SEQUENCE</scope>
    <source>
        <strain evidence="5">CBS 315.58</strain>
    </source>
</reference>
<evidence type="ECO:0000256" key="2">
    <source>
        <dbReference type="ARBA" id="ARBA00023002"/>
    </source>
</evidence>
<dbReference type="Pfam" id="PF01565">
    <property type="entry name" value="FAD_binding_4"/>
    <property type="match status" value="1"/>
</dbReference>
<dbReference type="Proteomes" id="UP001303160">
    <property type="component" value="Unassembled WGS sequence"/>
</dbReference>
<protein>
    <recommendedName>
        <fullName evidence="4">FAD-binding PCMH-type domain-containing protein</fullName>
    </recommendedName>
</protein>
<dbReference type="InterPro" id="IPR016169">
    <property type="entry name" value="FAD-bd_PCMH_sub2"/>
</dbReference>
<proteinExistence type="inferred from homology"/>
<dbReference type="InterPro" id="IPR050432">
    <property type="entry name" value="FAD-linked_Oxidoreductases_BP"/>
</dbReference>
<dbReference type="PROSITE" id="PS51387">
    <property type="entry name" value="FAD_PCMH"/>
    <property type="match status" value="1"/>
</dbReference>
<evidence type="ECO:0000256" key="3">
    <source>
        <dbReference type="SAM" id="SignalP"/>
    </source>
</evidence>
<evidence type="ECO:0000256" key="1">
    <source>
        <dbReference type="ARBA" id="ARBA00005466"/>
    </source>
</evidence>
<dbReference type="InterPro" id="IPR016166">
    <property type="entry name" value="FAD-bd_PCMH"/>
</dbReference>
<dbReference type="GO" id="GO:0071949">
    <property type="term" value="F:FAD binding"/>
    <property type="evidence" value="ECO:0007669"/>
    <property type="project" value="InterPro"/>
</dbReference>
<dbReference type="InterPro" id="IPR006094">
    <property type="entry name" value="Oxid_FAD_bind_N"/>
</dbReference>
<keyword evidence="2" id="KW-0560">Oxidoreductase</keyword>
<comment type="caution">
    <text evidence="5">The sequence shown here is derived from an EMBL/GenBank/DDBJ whole genome shotgun (WGS) entry which is preliminary data.</text>
</comment>
<dbReference type="GO" id="GO:0016491">
    <property type="term" value="F:oxidoreductase activity"/>
    <property type="evidence" value="ECO:0007669"/>
    <property type="project" value="UniProtKB-KW"/>
</dbReference>
<dbReference type="Gene3D" id="3.30.465.10">
    <property type="match status" value="2"/>
</dbReference>
<keyword evidence="6" id="KW-1185">Reference proteome</keyword>
<keyword evidence="3" id="KW-0732">Signal</keyword>
<gene>
    <name evidence="5" type="ORF">QBC40DRAFT_47075</name>
</gene>
<feature type="domain" description="FAD-binding PCMH-type" evidence="4">
    <location>
        <begin position="149"/>
        <end position="330"/>
    </location>
</feature>
<dbReference type="InterPro" id="IPR036318">
    <property type="entry name" value="FAD-bd_PCMH-like_sf"/>
</dbReference>
<dbReference type="SUPFAM" id="SSF56176">
    <property type="entry name" value="FAD-binding/transporter-associated domain-like"/>
    <property type="match status" value="1"/>
</dbReference>
<evidence type="ECO:0000313" key="5">
    <source>
        <dbReference type="EMBL" id="KAK4202044.1"/>
    </source>
</evidence>
<comment type="similarity">
    <text evidence="1">Belongs to the oxygen-dependent FAD-linked oxidoreductase family.</text>
</comment>
<name>A0AAN7AX03_9PEZI</name>
<feature type="signal peptide" evidence="3">
    <location>
        <begin position="1"/>
        <end position="20"/>
    </location>
</feature>
<accession>A0AAN7AX03</accession>
<dbReference type="AlphaFoldDB" id="A0AAN7AX03"/>
<dbReference type="InterPro" id="IPR012951">
    <property type="entry name" value="BBE"/>
</dbReference>
<feature type="chain" id="PRO_5042870066" description="FAD-binding PCMH-type domain-containing protein" evidence="3">
    <location>
        <begin position="21"/>
        <end position="608"/>
    </location>
</feature>
<organism evidence="5 6">
    <name type="scientific">Triangularia verruculosa</name>
    <dbReference type="NCBI Taxonomy" id="2587418"/>
    <lineage>
        <taxon>Eukaryota</taxon>
        <taxon>Fungi</taxon>
        <taxon>Dikarya</taxon>
        <taxon>Ascomycota</taxon>
        <taxon>Pezizomycotina</taxon>
        <taxon>Sordariomycetes</taxon>
        <taxon>Sordariomycetidae</taxon>
        <taxon>Sordariales</taxon>
        <taxon>Podosporaceae</taxon>
        <taxon>Triangularia</taxon>
    </lineage>
</organism>